<feature type="transmembrane region" description="Helical" evidence="5">
    <location>
        <begin position="70"/>
        <end position="91"/>
    </location>
</feature>
<evidence type="ECO:0008006" key="8">
    <source>
        <dbReference type="Google" id="ProtNLM"/>
    </source>
</evidence>
<dbReference type="Pfam" id="PF00083">
    <property type="entry name" value="Sugar_tr"/>
    <property type="match status" value="1"/>
</dbReference>
<accession>G0SFS1</accession>
<sequence>MSISTSSRDEEQPLLRRSSEMNRITERSLQYGVVDFTSSGLTPPTDAIVVDFDPLGDPDNPLDWATSFKWTIVGMLAMMAFTVTFTCMSPVPLASAIVSELSHSPNPASSSSVLLVTIWELGEAAGPLVIAPLSEMVGRYRVINTANVIFITAIALAATATSVEQFIAARMLTRLAVASNVLAPEIVGDIFLRKLGEAILRPMIVLSGSGVLMAMSLLAGTVFTFLYVYNTTLADMLVNVYKIPPEMVGSCYVVFSLGSAISVVICNIALDRIYVRIRNSHSGVGRPEFRLPLAIIGCFLLPLSVGAYGWSTELRLPLAVLLFATTLMGSAILLATIPIMAFDVKIRRFLEEVF</sequence>
<evidence type="ECO:0000313" key="7">
    <source>
        <dbReference type="Proteomes" id="UP000008066"/>
    </source>
</evidence>
<keyword evidence="7" id="KW-1185">Reference proteome</keyword>
<dbReference type="InterPro" id="IPR005828">
    <property type="entry name" value="MFS_sugar_transport-like"/>
</dbReference>
<evidence type="ECO:0000313" key="6">
    <source>
        <dbReference type="EMBL" id="EGS17836.1"/>
    </source>
</evidence>
<proteinExistence type="predicted"/>
<dbReference type="PANTHER" id="PTHR23502:SF163">
    <property type="entry name" value="MAJOR FACILITATOR SUPERFAMILY (MFS) PROFILE DOMAIN-CONTAINING PROTEIN"/>
    <property type="match status" value="1"/>
</dbReference>
<dbReference type="KEGG" id="cthr:CTHT_0071910"/>
<keyword evidence="4 5" id="KW-0472">Membrane</keyword>
<keyword evidence="2 5" id="KW-0812">Transmembrane</keyword>
<feature type="transmembrane region" description="Helical" evidence="5">
    <location>
        <begin position="316"/>
        <end position="342"/>
    </location>
</feature>
<dbReference type="RefSeq" id="XP_006697454.1">
    <property type="nucleotide sequence ID" value="XM_006697391.1"/>
</dbReference>
<feature type="transmembrane region" description="Helical" evidence="5">
    <location>
        <begin position="204"/>
        <end position="227"/>
    </location>
</feature>
<dbReference type="OrthoDB" id="6770063at2759"/>
<feature type="transmembrane region" description="Helical" evidence="5">
    <location>
        <begin position="247"/>
        <end position="270"/>
    </location>
</feature>
<dbReference type="AlphaFoldDB" id="G0SFS1"/>
<dbReference type="SUPFAM" id="SSF103473">
    <property type="entry name" value="MFS general substrate transporter"/>
    <property type="match status" value="1"/>
</dbReference>
<dbReference type="GO" id="GO:0022857">
    <property type="term" value="F:transmembrane transporter activity"/>
    <property type="evidence" value="ECO:0007669"/>
    <property type="project" value="InterPro"/>
</dbReference>
<dbReference type="EMBL" id="GL988047">
    <property type="protein sequence ID" value="EGS17836.1"/>
    <property type="molecule type" value="Genomic_DNA"/>
</dbReference>
<protein>
    <recommendedName>
        <fullName evidence="8">Major facilitator superfamily (MFS) profile domain-containing protein</fullName>
    </recommendedName>
</protein>
<reference evidence="6 7" key="1">
    <citation type="journal article" date="2011" name="Cell">
        <title>Insight into structure and assembly of the nuclear pore complex by utilizing the genome of a eukaryotic thermophile.</title>
        <authorList>
            <person name="Amlacher S."/>
            <person name="Sarges P."/>
            <person name="Flemming D."/>
            <person name="van Noort V."/>
            <person name="Kunze R."/>
            <person name="Devos D.P."/>
            <person name="Arumugam M."/>
            <person name="Bork P."/>
            <person name="Hurt E."/>
        </authorList>
    </citation>
    <scope>NUCLEOTIDE SEQUENCE [LARGE SCALE GENOMIC DNA]</scope>
    <source>
        <strain evidence="7">DSM 1495 / CBS 144.50 / IMI 039719</strain>
    </source>
</reference>
<name>G0SFS1_CHATD</name>
<evidence type="ECO:0000256" key="3">
    <source>
        <dbReference type="ARBA" id="ARBA00022989"/>
    </source>
</evidence>
<evidence type="ECO:0000256" key="4">
    <source>
        <dbReference type="ARBA" id="ARBA00023136"/>
    </source>
</evidence>
<keyword evidence="3 5" id="KW-1133">Transmembrane helix</keyword>
<organism evidence="7">
    <name type="scientific">Chaetomium thermophilum (strain DSM 1495 / CBS 144.50 / IMI 039719)</name>
    <name type="common">Thermochaetoides thermophila</name>
    <dbReference type="NCBI Taxonomy" id="759272"/>
    <lineage>
        <taxon>Eukaryota</taxon>
        <taxon>Fungi</taxon>
        <taxon>Dikarya</taxon>
        <taxon>Ascomycota</taxon>
        <taxon>Pezizomycotina</taxon>
        <taxon>Sordariomycetes</taxon>
        <taxon>Sordariomycetidae</taxon>
        <taxon>Sordariales</taxon>
        <taxon>Chaetomiaceae</taxon>
        <taxon>Thermochaetoides</taxon>
    </lineage>
</organism>
<evidence type="ECO:0000256" key="5">
    <source>
        <dbReference type="SAM" id="Phobius"/>
    </source>
</evidence>
<dbReference type="PANTHER" id="PTHR23502">
    <property type="entry name" value="MAJOR FACILITATOR SUPERFAMILY"/>
    <property type="match status" value="1"/>
</dbReference>
<feature type="transmembrane region" description="Helical" evidence="5">
    <location>
        <begin position="142"/>
        <end position="160"/>
    </location>
</feature>
<dbReference type="Proteomes" id="UP000008066">
    <property type="component" value="Unassembled WGS sequence"/>
</dbReference>
<dbReference type="eggNOG" id="KOG0255">
    <property type="taxonomic scope" value="Eukaryota"/>
</dbReference>
<gene>
    <name evidence="6" type="ORF">CTHT_0071910</name>
</gene>
<feature type="transmembrane region" description="Helical" evidence="5">
    <location>
        <begin position="291"/>
        <end position="310"/>
    </location>
</feature>
<dbReference type="GeneID" id="18261229"/>
<evidence type="ECO:0000256" key="2">
    <source>
        <dbReference type="ARBA" id="ARBA00022692"/>
    </source>
</evidence>
<comment type="subcellular location">
    <subcellularLocation>
        <location evidence="1">Membrane</location>
        <topology evidence="1">Multi-pass membrane protein</topology>
    </subcellularLocation>
</comment>
<dbReference type="InterPro" id="IPR036259">
    <property type="entry name" value="MFS_trans_sf"/>
</dbReference>
<dbReference type="HOGENOM" id="CLU_783037_0_0_1"/>
<evidence type="ECO:0000256" key="1">
    <source>
        <dbReference type="ARBA" id="ARBA00004141"/>
    </source>
</evidence>
<dbReference type="GO" id="GO:0016020">
    <property type="term" value="C:membrane"/>
    <property type="evidence" value="ECO:0007669"/>
    <property type="project" value="UniProtKB-SubCell"/>
</dbReference>
<dbReference type="Gene3D" id="1.20.1720.10">
    <property type="entry name" value="Multidrug resistance protein D"/>
    <property type="match status" value="1"/>
</dbReference>